<evidence type="ECO:0000313" key="2">
    <source>
        <dbReference type="EMBL" id="BAV66275.1"/>
    </source>
</evidence>
<dbReference type="GO" id="GO:0010181">
    <property type="term" value="F:FMN binding"/>
    <property type="evidence" value="ECO:0007669"/>
    <property type="project" value="InterPro"/>
</dbReference>
<feature type="domain" description="NADH:flavin oxidoreductase/NADH oxidase N-terminal" evidence="1">
    <location>
        <begin position="2"/>
        <end position="82"/>
    </location>
</feature>
<dbReference type="AlphaFoldDB" id="A0A1E1F6X5"/>
<dbReference type="PANTHER" id="PTHR22893:SF55">
    <property type="entry name" value="OXIDOREDUCTASE-RELATED"/>
    <property type="match status" value="1"/>
</dbReference>
<dbReference type="InterPro" id="IPR001155">
    <property type="entry name" value="OxRdtase_FMN_N"/>
</dbReference>
<dbReference type="KEGG" id="sclo:SCLO_1032350"/>
<evidence type="ECO:0000259" key="1">
    <source>
        <dbReference type="Pfam" id="PF00724"/>
    </source>
</evidence>
<sequence>MTRYYAPEGVPKPEVAAYYGRRSRGGAGLIITEGTFLDRKLARNNERIPWFHGERLQPWRRIVETVHAGGGAIALQLWHVGGVRDFNFPSCLIPRFDGAILSLEWKEALWDRYVTGAPRPRTPSEQQYSDRKLRSRR</sequence>
<dbReference type="InterPro" id="IPR013785">
    <property type="entry name" value="Aldolase_TIM"/>
</dbReference>
<evidence type="ECO:0000313" key="3">
    <source>
        <dbReference type="Proteomes" id="UP000218272"/>
    </source>
</evidence>
<dbReference type="GO" id="GO:0005829">
    <property type="term" value="C:cytosol"/>
    <property type="evidence" value="ECO:0007669"/>
    <property type="project" value="TreeGrafter"/>
</dbReference>
<reference evidence="2 3" key="1">
    <citation type="submission" date="2016-10" db="EMBL/GenBank/DDBJ databases">
        <title>Complete Genome Sequence of the Nonylphenol-Degrading Bacterium Sphingobium cloacae JCM 10874T.</title>
        <authorList>
            <person name="Ootsuka M."/>
            <person name="Nishizawa T."/>
            <person name="Ohta H."/>
        </authorList>
    </citation>
    <scope>NUCLEOTIDE SEQUENCE [LARGE SCALE GENOMIC DNA]</scope>
    <source>
        <strain evidence="2 3">JCM 10874</strain>
    </source>
</reference>
<dbReference type="InterPro" id="IPR045247">
    <property type="entry name" value="Oye-like"/>
</dbReference>
<dbReference type="Pfam" id="PF00724">
    <property type="entry name" value="Oxidored_FMN"/>
    <property type="match status" value="1"/>
</dbReference>
<dbReference type="Proteomes" id="UP000218272">
    <property type="component" value="Chromosome SCLO_1"/>
</dbReference>
<name>A0A1E1F6X5_9SPHN</name>
<gene>
    <name evidence="2" type="ORF">SCLO_1032350</name>
</gene>
<proteinExistence type="predicted"/>
<dbReference type="PANTHER" id="PTHR22893">
    <property type="entry name" value="NADH OXIDOREDUCTASE-RELATED"/>
    <property type="match status" value="1"/>
</dbReference>
<protein>
    <submittedName>
        <fullName evidence="2">12-oxophytodienoate reductase</fullName>
    </submittedName>
</protein>
<keyword evidence="3" id="KW-1185">Reference proteome</keyword>
<dbReference type="GO" id="GO:0016491">
    <property type="term" value="F:oxidoreductase activity"/>
    <property type="evidence" value="ECO:0007669"/>
    <property type="project" value="InterPro"/>
</dbReference>
<organism evidence="2 3">
    <name type="scientific">Sphingobium cloacae</name>
    <dbReference type="NCBI Taxonomy" id="120107"/>
    <lineage>
        <taxon>Bacteria</taxon>
        <taxon>Pseudomonadati</taxon>
        <taxon>Pseudomonadota</taxon>
        <taxon>Alphaproteobacteria</taxon>
        <taxon>Sphingomonadales</taxon>
        <taxon>Sphingomonadaceae</taxon>
        <taxon>Sphingobium</taxon>
    </lineage>
</organism>
<accession>A0A1E1F6X5</accession>
<dbReference type="Gene3D" id="3.20.20.70">
    <property type="entry name" value="Aldolase class I"/>
    <property type="match status" value="1"/>
</dbReference>
<dbReference type="EMBL" id="AP017655">
    <property type="protein sequence ID" value="BAV66275.1"/>
    <property type="molecule type" value="Genomic_DNA"/>
</dbReference>
<dbReference type="SUPFAM" id="SSF51395">
    <property type="entry name" value="FMN-linked oxidoreductases"/>
    <property type="match status" value="1"/>
</dbReference>